<dbReference type="SUPFAM" id="SSF88946">
    <property type="entry name" value="Sigma2 domain of RNA polymerase sigma factors"/>
    <property type="match status" value="1"/>
</dbReference>
<gene>
    <name evidence="8" type="primary">sigW</name>
    <name evidence="8" type="ORF">MOTE_20190</name>
</gene>
<dbReference type="PANTHER" id="PTHR43133">
    <property type="entry name" value="RNA POLYMERASE ECF-TYPE SIGMA FACTO"/>
    <property type="match status" value="1"/>
</dbReference>
<dbReference type="GO" id="GO:0006352">
    <property type="term" value="P:DNA-templated transcription initiation"/>
    <property type="evidence" value="ECO:0007669"/>
    <property type="project" value="InterPro"/>
</dbReference>
<comment type="caution">
    <text evidence="8">The sequence shown here is derived from an EMBL/GenBank/DDBJ whole genome shotgun (WGS) entry which is preliminary data.</text>
</comment>
<dbReference type="Gene3D" id="1.10.1740.10">
    <property type="match status" value="1"/>
</dbReference>
<dbReference type="Pfam" id="PF08281">
    <property type="entry name" value="Sigma70_r4_2"/>
    <property type="match status" value="1"/>
</dbReference>
<dbReference type="InterPro" id="IPR013324">
    <property type="entry name" value="RNA_pol_sigma_r3/r4-like"/>
</dbReference>
<dbReference type="Pfam" id="PF04542">
    <property type="entry name" value="Sigma70_r2"/>
    <property type="match status" value="1"/>
</dbReference>
<feature type="domain" description="RNA polymerase sigma-70 region 2" evidence="6">
    <location>
        <begin position="19"/>
        <end position="84"/>
    </location>
</feature>
<dbReference type="GO" id="GO:0016987">
    <property type="term" value="F:sigma factor activity"/>
    <property type="evidence" value="ECO:0007669"/>
    <property type="project" value="UniProtKB-KW"/>
</dbReference>
<evidence type="ECO:0000256" key="5">
    <source>
        <dbReference type="ARBA" id="ARBA00023163"/>
    </source>
</evidence>
<accession>A0A1J5NST5</accession>
<organism evidence="8 9">
    <name type="scientific">Neomoorella thermoacetica</name>
    <name type="common">Clostridium thermoaceticum</name>
    <dbReference type="NCBI Taxonomy" id="1525"/>
    <lineage>
        <taxon>Bacteria</taxon>
        <taxon>Bacillati</taxon>
        <taxon>Bacillota</taxon>
        <taxon>Clostridia</taxon>
        <taxon>Neomoorellales</taxon>
        <taxon>Neomoorellaceae</taxon>
        <taxon>Neomoorella</taxon>
    </lineage>
</organism>
<evidence type="ECO:0000256" key="3">
    <source>
        <dbReference type="ARBA" id="ARBA00023082"/>
    </source>
</evidence>
<keyword evidence="2" id="KW-0805">Transcription regulation</keyword>
<dbReference type="NCBIfam" id="TIGR02937">
    <property type="entry name" value="sigma70-ECF"/>
    <property type="match status" value="1"/>
</dbReference>
<dbReference type="OrthoDB" id="9784984at2"/>
<feature type="domain" description="RNA polymerase sigma factor 70 region 4 type 2" evidence="7">
    <location>
        <begin position="119"/>
        <end position="170"/>
    </location>
</feature>
<evidence type="ECO:0000256" key="2">
    <source>
        <dbReference type="ARBA" id="ARBA00023015"/>
    </source>
</evidence>
<proteinExistence type="inferred from homology"/>
<protein>
    <submittedName>
        <fullName evidence="8">ECF RNA polymerase sigma factor SigW</fullName>
    </submittedName>
</protein>
<dbReference type="AlphaFoldDB" id="A0A1J5NST5"/>
<reference evidence="8 9" key="1">
    <citation type="submission" date="2016-08" db="EMBL/GenBank/DDBJ databases">
        <title>Genome-based comparison of Moorella thermoacetic strains.</title>
        <authorList>
            <person name="Poehlein A."/>
            <person name="Bengelsdorf F.R."/>
            <person name="Esser C."/>
            <person name="Duerre P."/>
            <person name="Daniel R."/>
        </authorList>
    </citation>
    <scope>NUCLEOTIDE SEQUENCE [LARGE SCALE GENOMIC DNA]</scope>
    <source>
        <strain evidence="8 9">DSM 21394</strain>
    </source>
</reference>
<keyword evidence="3" id="KW-0731">Sigma factor</keyword>
<evidence type="ECO:0000259" key="7">
    <source>
        <dbReference type="Pfam" id="PF08281"/>
    </source>
</evidence>
<name>A0A1J5NST5_NEOTH</name>
<evidence type="ECO:0000313" key="9">
    <source>
        <dbReference type="Proteomes" id="UP000182811"/>
    </source>
</evidence>
<evidence type="ECO:0000259" key="6">
    <source>
        <dbReference type="Pfam" id="PF04542"/>
    </source>
</evidence>
<dbReference type="GO" id="GO:0003677">
    <property type="term" value="F:DNA binding"/>
    <property type="evidence" value="ECO:0007669"/>
    <property type="project" value="UniProtKB-KW"/>
</dbReference>
<dbReference type="PANTHER" id="PTHR43133:SF8">
    <property type="entry name" value="RNA POLYMERASE SIGMA FACTOR HI_1459-RELATED"/>
    <property type="match status" value="1"/>
</dbReference>
<comment type="similarity">
    <text evidence="1">Belongs to the sigma-70 factor family. ECF subfamily.</text>
</comment>
<dbReference type="SUPFAM" id="SSF88659">
    <property type="entry name" value="Sigma3 and sigma4 domains of RNA polymerase sigma factors"/>
    <property type="match status" value="1"/>
</dbReference>
<dbReference type="InterPro" id="IPR039425">
    <property type="entry name" value="RNA_pol_sigma-70-like"/>
</dbReference>
<evidence type="ECO:0000256" key="1">
    <source>
        <dbReference type="ARBA" id="ARBA00010641"/>
    </source>
</evidence>
<dbReference type="InterPro" id="IPR013325">
    <property type="entry name" value="RNA_pol_sigma_r2"/>
</dbReference>
<dbReference type="InterPro" id="IPR007627">
    <property type="entry name" value="RNA_pol_sigma70_r2"/>
</dbReference>
<dbReference type="Gene3D" id="1.10.10.10">
    <property type="entry name" value="Winged helix-like DNA-binding domain superfamily/Winged helix DNA-binding domain"/>
    <property type="match status" value="1"/>
</dbReference>
<keyword evidence="4" id="KW-0238">DNA-binding</keyword>
<dbReference type="InterPro" id="IPR036388">
    <property type="entry name" value="WH-like_DNA-bd_sf"/>
</dbReference>
<evidence type="ECO:0000313" key="8">
    <source>
        <dbReference type="EMBL" id="OIQ58356.1"/>
    </source>
</evidence>
<sequence>MDDLIKRCQQGDVDAFSILVERNGAKAVRTAYLITGRRDMAEDIAQETFIQCYRDIKRLRKPEMFQAWFYRVLTRLSWRHTAKEKGKVSLESLADSDNKFLVNDTNLAEAVEAKLKQDIVQKAVGRLNTPLRTTIVLYYFNELSIKEIAHVLGCREGTVKSRLHNARKQLARELKQYGLEPSSQDERAYLGQEDVVQ</sequence>
<dbReference type="Proteomes" id="UP000182811">
    <property type="component" value="Unassembled WGS sequence"/>
</dbReference>
<keyword evidence="5" id="KW-0804">Transcription</keyword>
<dbReference type="CDD" id="cd06171">
    <property type="entry name" value="Sigma70_r4"/>
    <property type="match status" value="1"/>
</dbReference>
<evidence type="ECO:0000256" key="4">
    <source>
        <dbReference type="ARBA" id="ARBA00023125"/>
    </source>
</evidence>
<dbReference type="EMBL" id="MDDC01000016">
    <property type="protein sequence ID" value="OIQ58356.1"/>
    <property type="molecule type" value="Genomic_DNA"/>
</dbReference>
<dbReference type="InterPro" id="IPR014284">
    <property type="entry name" value="RNA_pol_sigma-70_dom"/>
</dbReference>
<dbReference type="InterPro" id="IPR013249">
    <property type="entry name" value="RNA_pol_sigma70_r4_t2"/>
</dbReference>